<reference evidence="3" key="2">
    <citation type="submission" date="2022-04" db="EMBL/GenBank/DDBJ databases">
        <title>Sequencing and genomic assembly of Halococcus dombrowskii.</title>
        <authorList>
            <person name="Lim S.W."/>
            <person name="MacLea K.S."/>
        </authorList>
    </citation>
    <scope>NUCLEOTIDE SEQUENCE</scope>
    <source>
        <strain evidence="3">H4</strain>
        <plasmid evidence="3">unnamed1</plasmid>
    </source>
</reference>
<evidence type="ECO:0000313" key="4">
    <source>
        <dbReference type="Proteomes" id="UP000830542"/>
    </source>
</evidence>
<dbReference type="GeneID" id="71763327"/>
<dbReference type="RefSeq" id="WP_244705552.1">
    <property type="nucleotide sequence ID" value="NZ_BAAADN010000021.1"/>
</dbReference>
<dbReference type="EMBL" id="BAAADN010000021">
    <property type="protein sequence ID" value="GAA0457977.1"/>
    <property type="molecule type" value="Genomic_DNA"/>
</dbReference>
<evidence type="ECO:0000313" key="5">
    <source>
        <dbReference type="Proteomes" id="UP001500962"/>
    </source>
</evidence>
<dbReference type="KEGG" id="hdo:MUK72_15725"/>
<dbReference type="InterPro" id="IPR058270">
    <property type="entry name" value="DUF7964"/>
</dbReference>
<gene>
    <name evidence="2" type="ORF">GCM10008985_12670</name>
    <name evidence="3" type="ORF">MUK72_15725</name>
</gene>
<reference evidence="2" key="3">
    <citation type="submission" date="2023-12" db="EMBL/GenBank/DDBJ databases">
        <authorList>
            <person name="Sun Q."/>
            <person name="Inoue M."/>
        </authorList>
    </citation>
    <scope>NUCLEOTIDE SEQUENCE</scope>
    <source>
        <strain evidence="2">JCM 12289</strain>
    </source>
</reference>
<dbReference type="Proteomes" id="UP001500962">
    <property type="component" value="Unassembled WGS sequence"/>
</dbReference>
<dbReference type="AlphaFoldDB" id="A0AAV3SFZ3"/>
<name>A0AAV3SFZ3_HALDO</name>
<evidence type="ECO:0000259" key="1">
    <source>
        <dbReference type="Pfam" id="PF25912"/>
    </source>
</evidence>
<dbReference type="EMBL" id="CP095006">
    <property type="protein sequence ID" value="UOO96642.1"/>
    <property type="molecule type" value="Genomic_DNA"/>
</dbReference>
<sequence length="181" mass="20339">MDEWAVLASFPPRPLSLTEIDALEDRESIQSIVADDITAEDSLGPELSSISVSSCVIVRAETVVAAVFVDAEKAWYRAYSTTRPGVDLTKVYEIIQSFRGEETLFASAPLSPREAVHRAKLEQKKMENNADYVKGDTFECPVCSEIHTVRRRDDDPEVQFPEEDRLYVNCPDAESETLMVY</sequence>
<keyword evidence="4" id="KW-1185">Reference proteome</keyword>
<evidence type="ECO:0000313" key="3">
    <source>
        <dbReference type="EMBL" id="UOO96642.1"/>
    </source>
</evidence>
<reference evidence="2" key="1">
    <citation type="journal article" date="2014" name="Int. J. Syst. Evol. Microbiol.">
        <title>Complete genome sequence of Corynebacterium casei LMG S-19264T (=DSM 44701T), isolated from a smear-ripened cheese.</title>
        <authorList>
            <consortium name="US DOE Joint Genome Institute (JGI-PGF)"/>
            <person name="Walter F."/>
            <person name="Albersmeier A."/>
            <person name="Kalinowski J."/>
            <person name="Ruckert C."/>
        </authorList>
    </citation>
    <scope>NUCLEOTIDE SEQUENCE</scope>
    <source>
        <strain evidence="2">JCM 12289</strain>
    </source>
</reference>
<keyword evidence="3" id="KW-0614">Plasmid</keyword>
<proteinExistence type="predicted"/>
<dbReference type="Pfam" id="PF25912">
    <property type="entry name" value="DUF7964"/>
    <property type="match status" value="1"/>
</dbReference>
<protein>
    <recommendedName>
        <fullName evidence="1">DUF7964 domain-containing protein</fullName>
    </recommendedName>
</protein>
<accession>A0AAV3SFZ3</accession>
<organism evidence="2 5">
    <name type="scientific">Halococcus dombrowskii</name>
    <dbReference type="NCBI Taxonomy" id="179637"/>
    <lineage>
        <taxon>Archaea</taxon>
        <taxon>Methanobacteriati</taxon>
        <taxon>Methanobacteriota</taxon>
        <taxon>Stenosarchaea group</taxon>
        <taxon>Halobacteria</taxon>
        <taxon>Halobacteriales</taxon>
        <taxon>Halococcaceae</taxon>
        <taxon>Halococcus</taxon>
    </lineage>
</organism>
<dbReference type="Proteomes" id="UP000830542">
    <property type="component" value="Plasmid unnamed1"/>
</dbReference>
<feature type="domain" description="DUF7964" evidence="1">
    <location>
        <begin position="6"/>
        <end position="87"/>
    </location>
</feature>
<geneLocation type="plasmid" evidence="3 4">
    <name>unnamed1</name>
</geneLocation>
<evidence type="ECO:0000313" key="2">
    <source>
        <dbReference type="EMBL" id="GAA0457977.1"/>
    </source>
</evidence>